<keyword evidence="4" id="KW-0946">Virion</keyword>
<dbReference type="GO" id="GO:0030435">
    <property type="term" value="P:sporulation resulting in formation of a cellular spore"/>
    <property type="evidence" value="ECO:0007669"/>
    <property type="project" value="UniProtKB-KW"/>
</dbReference>
<evidence type="ECO:0000313" key="5">
    <source>
        <dbReference type="Proteomes" id="UP000662088"/>
    </source>
</evidence>
<organism evidence="4 5">
    <name type="scientific">Clostridium lentum</name>
    <dbReference type="NCBI Taxonomy" id="2763037"/>
    <lineage>
        <taxon>Bacteria</taxon>
        <taxon>Bacillati</taxon>
        <taxon>Bacillota</taxon>
        <taxon>Clostridia</taxon>
        <taxon>Eubacteriales</taxon>
        <taxon>Clostridiaceae</taxon>
        <taxon>Clostridium</taxon>
    </lineage>
</organism>
<protein>
    <submittedName>
        <fullName evidence="4">Spore coat protein</fullName>
    </submittedName>
</protein>
<gene>
    <name evidence="4" type="ORF">H8R92_01835</name>
</gene>
<comment type="similarity">
    <text evidence="3">Belongs to the CotF family.</text>
</comment>
<accession>A0A8I0DMK2</accession>
<keyword evidence="1" id="KW-0749">Sporulation</keyword>
<dbReference type="EMBL" id="JACOOQ010000002">
    <property type="protein sequence ID" value="MBC5639190.1"/>
    <property type="molecule type" value="Genomic_DNA"/>
</dbReference>
<dbReference type="Gene3D" id="1.20.1260.10">
    <property type="match status" value="1"/>
</dbReference>
<dbReference type="PANTHER" id="PTHR39183">
    <property type="entry name" value="SPORE COAT PROTEIN F-LIKE PROTEIN YHCQ"/>
    <property type="match status" value="1"/>
</dbReference>
<evidence type="ECO:0000256" key="3">
    <source>
        <dbReference type="ARBA" id="ARBA00024344"/>
    </source>
</evidence>
<sequence length="100" mass="10801">MLKVIGDLIKDNVNIDDKVISESMLTAAKDGAMLYLTYALTSTTPELRAIYSAAIGQMVEGHTALTALAVKKEWLKPYESPVNMLSCAYNCASNTAANKD</sequence>
<keyword evidence="5" id="KW-1185">Reference proteome</keyword>
<comment type="caution">
    <text evidence="4">The sequence shown here is derived from an EMBL/GenBank/DDBJ whole genome shotgun (WGS) entry which is preliminary data.</text>
</comment>
<proteinExistence type="inferred from homology"/>
<reference evidence="4" key="1">
    <citation type="submission" date="2020-08" db="EMBL/GenBank/DDBJ databases">
        <title>Genome public.</title>
        <authorList>
            <person name="Liu C."/>
            <person name="Sun Q."/>
        </authorList>
    </citation>
    <scope>NUCLEOTIDE SEQUENCE</scope>
    <source>
        <strain evidence="4">NSJ-42</strain>
    </source>
</reference>
<evidence type="ECO:0000256" key="1">
    <source>
        <dbReference type="ARBA" id="ARBA00022969"/>
    </source>
</evidence>
<dbReference type="InterPro" id="IPR012347">
    <property type="entry name" value="Ferritin-like"/>
</dbReference>
<dbReference type="Pfam" id="PF07875">
    <property type="entry name" value="Coat_F"/>
    <property type="match status" value="1"/>
</dbReference>
<comment type="subcellular location">
    <subcellularLocation>
        <location evidence="2">Spore coat</location>
    </subcellularLocation>
</comment>
<dbReference type="AlphaFoldDB" id="A0A8I0DMK2"/>
<evidence type="ECO:0000313" key="4">
    <source>
        <dbReference type="EMBL" id="MBC5639190.1"/>
    </source>
</evidence>
<dbReference type="PANTHER" id="PTHR39183:SF1">
    <property type="entry name" value="SPORE COAT PROTEIN F-LIKE PROTEIN YHCQ"/>
    <property type="match status" value="1"/>
</dbReference>
<evidence type="ECO:0000256" key="2">
    <source>
        <dbReference type="ARBA" id="ARBA00024325"/>
    </source>
</evidence>
<dbReference type="InterPro" id="IPR012851">
    <property type="entry name" value="Spore_coat_CotF-like"/>
</dbReference>
<dbReference type="RefSeq" id="WP_186834550.1">
    <property type="nucleotide sequence ID" value="NZ_JACOOQ010000002.1"/>
</dbReference>
<dbReference type="Proteomes" id="UP000662088">
    <property type="component" value="Unassembled WGS sequence"/>
</dbReference>
<name>A0A8I0DMK2_9CLOT</name>
<keyword evidence="4" id="KW-0167">Capsid protein</keyword>